<feature type="transmembrane region" description="Helical" evidence="7">
    <location>
        <begin position="141"/>
        <end position="161"/>
    </location>
</feature>
<dbReference type="EMBL" id="VDUZ01000021">
    <property type="protein sequence ID" value="TXL74011.1"/>
    <property type="molecule type" value="Genomic_DNA"/>
</dbReference>
<gene>
    <name evidence="8" type="ORF">FHP25_19030</name>
</gene>
<feature type="transmembrane region" description="Helical" evidence="7">
    <location>
        <begin position="200"/>
        <end position="223"/>
    </location>
</feature>
<dbReference type="Proteomes" id="UP000321638">
    <property type="component" value="Unassembled WGS sequence"/>
</dbReference>
<dbReference type="SUPFAM" id="SSF81345">
    <property type="entry name" value="ABC transporter involved in vitamin B12 uptake, BtuC"/>
    <property type="match status" value="1"/>
</dbReference>
<evidence type="ECO:0000256" key="7">
    <source>
        <dbReference type="SAM" id="Phobius"/>
    </source>
</evidence>
<dbReference type="RefSeq" id="WP_147848536.1">
    <property type="nucleotide sequence ID" value="NZ_VDUZ01000021.1"/>
</dbReference>
<keyword evidence="3 6" id="KW-0812">Transmembrane</keyword>
<dbReference type="AlphaFoldDB" id="A0A5C8PKT4"/>
<keyword evidence="5 7" id="KW-0472">Membrane</keyword>
<organism evidence="8 9">
    <name type="scientific">Vineibacter terrae</name>
    <dbReference type="NCBI Taxonomy" id="2586908"/>
    <lineage>
        <taxon>Bacteria</taxon>
        <taxon>Pseudomonadati</taxon>
        <taxon>Pseudomonadota</taxon>
        <taxon>Alphaproteobacteria</taxon>
        <taxon>Hyphomicrobiales</taxon>
        <taxon>Vineibacter</taxon>
    </lineage>
</organism>
<name>A0A5C8PKT4_9HYPH</name>
<proteinExistence type="inferred from homology"/>
<dbReference type="GO" id="GO:0055085">
    <property type="term" value="P:transmembrane transport"/>
    <property type="evidence" value="ECO:0007669"/>
    <property type="project" value="InterPro"/>
</dbReference>
<sequence>MDFLWDFLFGPFVDHGFMRRALVACLALSTGSCTVGVFLILRRMSLMGDALAHALLPGAAIGFLLGGLSLPAMSAGGFVAGVATALLSGVVARFTSLREDASFAAAYLTALAAGVMIVSLKGSTVDLMHILFGSILAVDDLSLALVAATASITLLGMAAIYRPLVVECFNPGFLAAVGVRGSLYHYAFLALAVLNMVAAFQALGTLMALGLLLLPAVAASFWARQVVTMALVALPMAAMSGLVGLLISYHTSVPSGPAIVLVASLFYIASLLLGTNDSVRMRLAPPAHLQA</sequence>
<keyword evidence="4 7" id="KW-1133">Transmembrane helix</keyword>
<keyword evidence="6" id="KW-0813">Transport</keyword>
<dbReference type="Gene3D" id="1.10.3470.10">
    <property type="entry name" value="ABC transporter involved in vitamin B12 uptake, BtuC"/>
    <property type="match status" value="1"/>
</dbReference>
<evidence type="ECO:0000256" key="4">
    <source>
        <dbReference type="ARBA" id="ARBA00022989"/>
    </source>
</evidence>
<dbReference type="GO" id="GO:0010043">
    <property type="term" value="P:response to zinc ion"/>
    <property type="evidence" value="ECO:0007669"/>
    <property type="project" value="TreeGrafter"/>
</dbReference>
<evidence type="ECO:0000256" key="1">
    <source>
        <dbReference type="ARBA" id="ARBA00004141"/>
    </source>
</evidence>
<comment type="caution">
    <text evidence="8">The sequence shown here is derived from an EMBL/GenBank/DDBJ whole genome shotgun (WGS) entry which is preliminary data.</text>
</comment>
<dbReference type="InterPro" id="IPR001626">
    <property type="entry name" value="ABC_TroCD"/>
</dbReference>
<evidence type="ECO:0000313" key="8">
    <source>
        <dbReference type="EMBL" id="TXL74011.1"/>
    </source>
</evidence>
<feature type="transmembrane region" description="Helical" evidence="7">
    <location>
        <begin position="50"/>
        <end position="69"/>
    </location>
</feature>
<dbReference type="InterPro" id="IPR037294">
    <property type="entry name" value="ABC_BtuC-like"/>
</dbReference>
<evidence type="ECO:0000256" key="2">
    <source>
        <dbReference type="ARBA" id="ARBA00008034"/>
    </source>
</evidence>
<comment type="subcellular location">
    <subcellularLocation>
        <location evidence="6">Cell membrane</location>
        <topology evidence="6">Multi-pass membrane protein</topology>
    </subcellularLocation>
    <subcellularLocation>
        <location evidence="1">Membrane</location>
        <topology evidence="1">Multi-pass membrane protein</topology>
    </subcellularLocation>
</comment>
<keyword evidence="9" id="KW-1185">Reference proteome</keyword>
<reference evidence="8 9" key="1">
    <citation type="submission" date="2019-06" db="EMBL/GenBank/DDBJ databases">
        <title>New taxonomy in bacterial strain CC-CFT640, isolated from vineyard.</title>
        <authorList>
            <person name="Lin S.-Y."/>
            <person name="Tsai C.-F."/>
            <person name="Young C.-C."/>
        </authorList>
    </citation>
    <scope>NUCLEOTIDE SEQUENCE [LARGE SCALE GENOMIC DNA]</scope>
    <source>
        <strain evidence="8 9">CC-CFT640</strain>
    </source>
</reference>
<feature type="transmembrane region" description="Helical" evidence="7">
    <location>
        <begin position="20"/>
        <end position="41"/>
    </location>
</feature>
<comment type="similarity">
    <text evidence="2 6">Belongs to the ABC-3 integral membrane protein family.</text>
</comment>
<protein>
    <submittedName>
        <fullName evidence="8">Metal ABC transporter permease</fullName>
    </submittedName>
</protein>
<accession>A0A5C8PKT4</accession>
<feature type="transmembrane region" description="Helical" evidence="7">
    <location>
        <begin position="255"/>
        <end position="273"/>
    </location>
</feature>
<evidence type="ECO:0000256" key="6">
    <source>
        <dbReference type="RuleBase" id="RU003943"/>
    </source>
</evidence>
<dbReference type="OrthoDB" id="9804300at2"/>
<dbReference type="GO" id="GO:0043190">
    <property type="term" value="C:ATP-binding cassette (ABC) transporter complex"/>
    <property type="evidence" value="ECO:0007669"/>
    <property type="project" value="InterPro"/>
</dbReference>
<feature type="transmembrane region" description="Helical" evidence="7">
    <location>
        <begin position="101"/>
        <end position="121"/>
    </location>
</feature>
<feature type="transmembrane region" description="Helical" evidence="7">
    <location>
        <begin position="230"/>
        <end position="249"/>
    </location>
</feature>
<feature type="transmembrane region" description="Helical" evidence="7">
    <location>
        <begin position="173"/>
        <end position="194"/>
    </location>
</feature>
<dbReference type="PANTHER" id="PTHR30477:SF13">
    <property type="entry name" value="IRON TRANSPORT SYSTEM MEMBRANE PROTEIN HI_0360-RELATED"/>
    <property type="match status" value="1"/>
</dbReference>
<feature type="transmembrane region" description="Helical" evidence="7">
    <location>
        <begin position="75"/>
        <end position="94"/>
    </location>
</feature>
<dbReference type="Pfam" id="PF00950">
    <property type="entry name" value="ABC-3"/>
    <property type="match status" value="1"/>
</dbReference>
<evidence type="ECO:0000256" key="5">
    <source>
        <dbReference type="ARBA" id="ARBA00023136"/>
    </source>
</evidence>
<evidence type="ECO:0000313" key="9">
    <source>
        <dbReference type="Proteomes" id="UP000321638"/>
    </source>
</evidence>
<dbReference type="PANTHER" id="PTHR30477">
    <property type="entry name" value="ABC-TRANSPORTER METAL-BINDING PROTEIN"/>
    <property type="match status" value="1"/>
</dbReference>
<evidence type="ECO:0000256" key="3">
    <source>
        <dbReference type="ARBA" id="ARBA00022692"/>
    </source>
</evidence>